<protein>
    <submittedName>
        <fullName evidence="1">Uncharacterized protein</fullName>
    </submittedName>
</protein>
<name>A0A2R6Y2L7_9BACL</name>
<accession>A0A2R6Y2L7</accession>
<dbReference type="AlphaFoldDB" id="A0A2R6Y2L7"/>
<dbReference type="Proteomes" id="UP000244338">
    <property type="component" value="Unassembled WGS sequence"/>
</dbReference>
<comment type="caution">
    <text evidence="1">The sequence shown here is derived from an EMBL/GenBank/DDBJ whole genome shotgun (WGS) entry which is preliminary data.</text>
</comment>
<reference evidence="2" key="1">
    <citation type="journal article" date="2018" name="Sci. Rep.">
        <title>Lignite coal burning seam in the remote Altai Mountains harbors a hydrogen-driven thermophilic microbial community.</title>
        <authorList>
            <person name="Kadnikov V.V."/>
            <person name="Mardanov A.V."/>
            <person name="Ivasenko D.A."/>
            <person name="Antsiferov D.V."/>
            <person name="Beletsky A.V."/>
            <person name="Karnachuk O.V."/>
            <person name="Ravin N.V."/>
        </authorList>
    </citation>
    <scope>NUCLEOTIDE SEQUENCE [LARGE SCALE GENOMIC DNA]</scope>
</reference>
<evidence type="ECO:0000313" key="1">
    <source>
        <dbReference type="EMBL" id="PTQ56937.1"/>
    </source>
</evidence>
<gene>
    <name evidence="1" type="ORF">BSOLF_2498</name>
</gene>
<proteinExistence type="predicted"/>
<organism evidence="1 2">
    <name type="scientific">Candidatus Carbonibacillus altaicus</name>
    <dbReference type="NCBI Taxonomy" id="2163959"/>
    <lineage>
        <taxon>Bacteria</taxon>
        <taxon>Bacillati</taxon>
        <taxon>Bacillota</taxon>
        <taxon>Bacilli</taxon>
        <taxon>Bacillales</taxon>
        <taxon>Candidatus Carbonibacillus</taxon>
    </lineage>
</organism>
<dbReference type="EMBL" id="PEBX01000016">
    <property type="protein sequence ID" value="PTQ56937.1"/>
    <property type="molecule type" value="Genomic_DNA"/>
</dbReference>
<sequence length="56" mass="6526">MYTFACASIQLIMMPSLSSFIKSKCANEVKNKKTYRKYATRLFIDLFLIQFTIYSG</sequence>
<evidence type="ECO:0000313" key="2">
    <source>
        <dbReference type="Proteomes" id="UP000244338"/>
    </source>
</evidence>